<feature type="binding site" evidence="11">
    <location>
        <begin position="116"/>
        <end position="117"/>
    </location>
    <ligand>
        <name>pyridoxal 5'-phosphate</name>
        <dbReference type="ChEBI" id="CHEBI:597326"/>
    </ligand>
</feature>
<evidence type="ECO:0000313" key="12">
    <source>
        <dbReference type="EMBL" id="GCE15216.1"/>
    </source>
</evidence>
<feature type="binding site" evidence="11">
    <location>
        <position position="411"/>
    </location>
    <ligand>
        <name>substrate</name>
    </ligand>
</feature>
<dbReference type="InterPro" id="IPR005815">
    <property type="entry name" value="BioA"/>
</dbReference>
<sequence>MPTEHSLEFDDKRYLWHPFTQQQDWEAEPQLVITDADGCYLIDQEGKRYLDGVSSLWANLHGHRHPLINAAITQQLDKVAHTTMLGLTHPKAIELGKRLIELAPGRLSRVFYSDTGAAAMEIALKQAFQYWQQSNQPQRTYFLSITNAYHGDTVGAMSIGGMEIYRHAYTSLFFPTITVDSTVPCTCGNQPSCTDCHMPCLDELERVLARHGHELAGVVIEPLFQGAGGIRIYPRGYTRAVWEMTKRHGALFIVDEVATGFGRTGTMFACEHEGIEPDIMGLAKGITGGYLPLAATLATEEIYQAFLGPGRTFYHGHTYTGNPLACAAALANLDIFVQEQTLHRLQPRIEQLTQGLEQLRAFPLVADIRQYGFVAGIELAQQKDLQRPFPAEKKVGSLVIKEARRRGVILRPLSDVLVLMPPLAISEQELALLIQVTGEAIQSVAEKLADE</sequence>
<keyword evidence="7 11" id="KW-0949">S-adenosyl-L-methionine</keyword>
<evidence type="ECO:0000256" key="2">
    <source>
        <dbReference type="ARBA" id="ARBA00004496"/>
    </source>
</evidence>
<feature type="binding site" evidence="11">
    <location>
        <begin position="317"/>
        <end position="318"/>
    </location>
    <ligand>
        <name>pyridoxal 5'-phosphate</name>
        <dbReference type="ChEBI" id="CHEBI:597326"/>
    </ligand>
</feature>
<keyword evidence="8 11" id="KW-0093">Biotin biosynthesis</keyword>
<dbReference type="PANTHER" id="PTHR42684">
    <property type="entry name" value="ADENOSYLMETHIONINE-8-AMINO-7-OXONONANOATE AMINOTRANSFERASE"/>
    <property type="match status" value="1"/>
</dbReference>
<dbReference type="InterPro" id="IPR015422">
    <property type="entry name" value="PyrdxlP-dep_Trfase_small"/>
</dbReference>
<dbReference type="UniPathway" id="UPA00078">
    <property type="reaction ID" value="UER00160"/>
</dbReference>
<dbReference type="GO" id="GO:0005737">
    <property type="term" value="C:cytoplasm"/>
    <property type="evidence" value="ECO:0007669"/>
    <property type="project" value="UniProtKB-SubCell"/>
</dbReference>
<evidence type="ECO:0000256" key="10">
    <source>
        <dbReference type="ARBA" id="ARBA00060970"/>
    </source>
</evidence>
<dbReference type="PIRSF" id="PIRSF000521">
    <property type="entry name" value="Transaminase_4ab_Lys_Orn"/>
    <property type="match status" value="1"/>
</dbReference>
<feature type="binding site" evidence="11">
    <location>
        <position position="284"/>
    </location>
    <ligand>
        <name>substrate</name>
    </ligand>
</feature>
<dbReference type="SUPFAM" id="SSF53383">
    <property type="entry name" value="PLP-dependent transferases"/>
    <property type="match status" value="1"/>
</dbReference>
<comment type="catalytic activity">
    <reaction evidence="11">
        <text>(8S)-8-amino-7-oxononanoate + S-adenosyl-L-methionine = S-adenosyl-4-methylsulfanyl-2-oxobutanoate + (7R,8S)-7,8-diammoniononanoate</text>
        <dbReference type="Rhea" id="RHEA:16861"/>
        <dbReference type="ChEBI" id="CHEBI:16490"/>
        <dbReference type="ChEBI" id="CHEBI:59789"/>
        <dbReference type="ChEBI" id="CHEBI:149468"/>
        <dbReference type="ChEBI" id="CHEBI:149469"/>
        <dbReference type="EC" id="2.6.1.62"/>
    </reaction>
</comment>
<proteinExistence type="inferred from homology"/>
<comment type="pathway">
    <text evidence="11">Cofactor biosynthesis; biotin biosynthesis; 7,8-diaminononanoate from 8-amino-7-oxononanoate (SAM route): step 1/1.</text>
</comment>
<dbReference type="GO" id="GO:0009102">
    <property type="term" value="P:biotin biosynthetic process"/>
    <property type="evidence" value="ECO:0007669"/>
    <property type="project" value="UniProtKB-UniRule"/>
</dbReference>
<evidence type="ECO:0000256" key="6">
    <source>
        <dbReference type="ARBA" id="ARBA00022679"/>
    </source>
</evidence>
<reference evidence="13" key="1">
    <citation type="submission" date="2018-12" db="EMBL/GenBank/DDBJ databases">
        <title>Tengunoibacter tsumagoiensis gen. nov., sp. nov., Dictyobacter kobayashii sp. nov., D. alpinus sp. nov., and D. joshuensis sp. nov. and description of Dictyobacteraceae fam. nov. within the order Ktedonobacterales isolated from Tengu-no-mugimeshi.</title>
        <authorList>
            <person name="Wang C.M."/>
            <person name="Zheng Y."/>
            <person name="Sakai Y."/>
            <person name="Toyoda A."/>
            <person name="Minakuchi Y."/>
            <person name="Abe K."/>
            <person name="Yokota A."/>
            <person name="Yabe S."/>
        </authorList>
    </citation>
    <scope>NUCLEOTIDE SEQUENCE [LARGE SCALE GENOMIC DNA]</scope>
    <source>
        <strain evidence="13">Uno3</strain>
    </source>
</reference>
<evidence type="ECO:0000256" key="11">
    <source>
        <dbReference type="HAMAP-Rule" id="MF_00834"/>
    </source>
</evidence>
<comment type="subunit">
    <text evidence="3 11">Homodimer.</text>
</comment>
<evidence type="ECO:0000256" key="1">
    <source>
        <dbReference type="ARBA" id="ARBA00001933"/>
    </source>
</evidence>
<dbReference type="RefSeq" id="WP_126582706.1">
    <property type="nucleotide sequence ID" value="NZ_BIFR01000002.1"/>
</dbReference>
<dbReference type="FunFam" id="3.40.640.10:FF:000078">
    <property type="entry name" value="Adenosylmethionine-8-amino-7-oxononanoate aminotransferase"/>
    <property type="match status" value="1"/>
</dbReference>
<dbReference type="PROSITE" id="PS00600">
    <property type="entry name" value="AA_TRANSFER_CLASS_3"/>
    <property type="match status" value="1"/>
</dbReference>
<feature type="modified residue" description="N6-(pyridoxal phosphate)lysine" evidence="11">
    <location>
        <position position="284"/>
    </location>
</feature>
<keyword evidence="6 11" id="KW-0808">Transferase</keyword>
<comment type="caution">
    <text evidence="11">Lacks conserved residue(s) required for the propagation of feature annotation.</text>
</comment>
<keyword evidence="9 11" id="KW-0663">Pyridoxal phosphate</keyword>
<dbReference type="Pfam" id="PF00202">
    <property type="entry name" value="Aminotran_3"/>
    <property type="match status" value="1"/>
</dbReference>
<dbReference type="InterPro" id="IPR049704">
    <property type="entry name" value="Aminotrans_3_PPA_site"/>
</dbReference>
<dbReference type="Gene3D" id="3.40.640.10">
    <property type="entry name" value="Type I PLP-dependent aspartate aminotransferase-like (Major domain)"/>
    <property type="match status" value="1"/>
</dbReference>
<comment type="cofactor">
    <cofactor evidence="1 11">
        <name>pyridoxal 5'-phosphate</name>
        <dbReference type="ChEBI" id="CHEBI:597326"/>
    </cofactor>
</comment>
<dbReference type="InterPro" id="IPR005814">
    <property type="entry name" value="Aminotrans_3"/>
</dbReference>
<dbReference type="CDD" id="cd00610">
    <property type="entry name" value="OAT_like"/>
    <property type="match status" value="1"/>
</dbReference>
<evidence type="ECO:0000313" key="13">
    <source>
        <dbReference type="Proteomes" id="UP000287352"/>
    </source>
</evidence>
<evidence type="ECO:0000256" key="8">
    <source>
        <dbReference type="ARBA" id="ARBA00022756"/>
    </source>
</evidence>
<comment type="caution">
    <text evidence="12">The sequence shown here is derived from an EMBL/GenBank/DDBJ whole genome shotgun (WGS) entry which is preliminary data.</text>
</comment>
<dbReference type="GO" id="GO:0004015">
    <property type="term" value="F:adenosylmethionine-8-amino-7-oxononanoate transaminase activity"/>
    <property type="evidence" value="ECO:0007669"/>
    <property type="project" value="UniProtKB-UniRule"/>
</dbReference>
<feature type="binding site" evidence="11">
    <location>
        <position position="316"/>
    </location>
    <ligand>
        <name>substrate</name>
    </ligand>
</feature>
<dbReference type="PANTHER" id="PTHR42684:SF17">
    <property type="entry name" value="ADENOSYLMETHIONINE-8-AMINO-7-OXONONANOATE AMINOTRANSFERASE"/>
    <property type="match status" value="1"/>
</dbReference>
<dbReference type="GO" id="GO:0030170">
    <property type="term" value="F:pyridoxal phosphate binding"/>
    <property type="evidence" value="ECO:0007669"/>
    <property type="project" value="UniProtKB-UniRule"/>
</dbReference>
<keyword evidence="4 11" id="KW-0963">Cytoplasm</keyword>
<evidence type="ECO:0000256" key="5">
    <source>
        <dbReference type="ARBA" id="ARBA00022576"/>
    </source>
</evidence>
<feature type="site" description="Participates in the substrate recognition with KAPA and in a stacking interaction with the adenine ring of SAM" evidence="11">
    <location>
        <position position="19"/>
    </location>
</feature>
<name>A0A402A891_9CHLR</name>
<evidence type="ECO:0000256" key="7">
    <source>
        <dbReference type="ARBA" id="ARBA00022691"/>
    </source>
</evidence>
<dbReference type="Gene3D" id="3.90.1150.10">
    <property type="entry name" value="Aspartate Aminotransferase, domain 1"/>
    <property type="match status" value="1"/>
</dbReference>
<dbReference type="OrthoDB" id="9807885at2"/>
<dbReference type="NCBIfam" id="TIGR00508">
    <property type="entry name" value="bioA"/>
    <property type="match status" value="1"/>
</dbReference>
<evidence type="ECO:0000256" key="4">
    <source>
        <dbReference type="ARBA" id="ARBA00022490"/>
    </source>
</evidence>
<evidence type="ECO:0000256" key="9">
    <source>
        <dbReference type="ARBA" id="ARBA00022898"/>
    </source>
</evidence>
<keyword evidence="13" id="KW-1185">Reference proteome</keyword>
<accession>A0A402A891</accession>
<comment type="similarity">
    <text evidence="10 11">Belongs to the class-III pyridoxal-phosphate-dependent aminotransferase family. BioA subfamily.</text>
</comment>
<dbReference type="InterPro" id="IPR015424">
    <property type="entry name" value="PyrdxlP-dep_Trfase"/>
</dbReference>
<keyword evidence="5 11" id="KW-0032">Aminotransferase</keyword>
<protein>
    <recommendedName>
        <fullName evidence="11">Adenosylmethionine-8-amino-7-oxononanoate aminotransferase</fullName>
        <ecNumber evidence="11">2.6.1.62</ecNumber>
    </recommendedName>
    <alternativeName>
        <fullName evidence="11">7,8-diamino-pelargonic acid aminotransferase</fullName>
        <shortName evidence="11">DAPA AT</shortName>
        <shortName evidence="11">DAPA aminotransferase</shortName>
    </alternativeName>
    <alternativeName>
        <fullName evidence="11">7,8-diaminononanoate synthase</fullName>
        <shortName evidence="11">DANS</shortName>
    </alternativeName>
    <alternativeName>
        <fullName evidence="11">Diaminopelargonic acid synthase</fullName>
    </alternativeName>
</protein>
<dbReference type="AlphaFoldDB" id="A0A402A891"/>
<dbReference type="InterPro" id="IPR015421">
    <property type="entry name" value="PyrdxlP-dep_Trfase_major"/>
</dbReference>
<organism evidence="12 13">
    <name type="scientific">Tengunoibacter tsumagoiensis</name>
    <dbReference type="NCBI Taxonomy" id="2014871"/>
    <lineage>
        <taxon>Bacteria</taxon>
        <taxon>Bacillati</taxon>
        <taxon>Chloroflexota</taxon>
        <taxon>Ktedonobacteria</taxon>
        <taxon>Ktedonobacterales</taxon>
        <taxon>Dictyobacteraceae</taxon>
        <taxon>Tengunoibacter</taxon>
    </lineage>
</organism>
<feature type="binding site" evidence="11">
    <location>
        <position position="255"/>
    </location>
    <ligand>
        <name>pyridoxal 5'-phosphate</name>
        <dbReference type="ChEBI" id="CHEBI:597326"/>
    </ligand>
</feature>
<comment type="subcellular location">
    <subcellularLocation>
        <location evidence="2 11">Cytoplasm</location>
    </subcellularLocation>
</comment>
<comment type="function">
    <text evidence="11">Catalyzes the transfer of the alpha-amino group from S-adenosyl-L-methionine (SAM) to 7-keto-8-aminopelargonic acid (KAPA) to form 7,8-diaminopelargonic acid (DAPA). It is the only aminotransferase known to utilize SAM as an amino donor.</text>
</comment>
<dbReference type="EMBL" id="BIFR01000002">
    <property type="protein sequence ID" value="GCE15216.1"/>
    <property type="molecule type" value="Genomic_DNA"/>
</dbReference>
<feature type="binding site" evidence="11">
    <location>
        <position position="149"/>
    </location>
    <ligand>
        <name>substrate</name>
    </ligand>
</feature>
<evidence type="ECO:0000256" key="3">
    <source>
        <dbReference type="ARBA" id="ARBA00011738"/>
    </source>
</evidence>
<dbReference type="EC" id="2.6.1.62" evidence="11"/>
<gene>
    <name evidence="11 12" type="primary">bioA</name>
    <name evidence="12" type="ORF">KTT_50750</name>
</gene>
<dbReference type="Proteomes" id="UP000287352">
    <property type="component" value="Unassembled WGS sequence"/>
</dbReference>
<dbReference type="HAMAP" id="MF_00834">
    <property type="entry name" value="BioA"/>
    <property type="match status" value="1"/>
</dbReference>